<evidence type="ECO:0000256" key="2">
    <source>
        <dbReference type="ARBA" id="ARBA00022448"/>
    </source>
</evidence>
<feature type="transmembrane region" description="Helical" evidence="11">
    <location>
        <begin position="133"/>
        <end position="154"/>
    </location>
</feature>
<feature type="transmembrane region" description="Helical" evidence="11">
    <location>
        <begin position="36"/>
        <end position="57"/>
    </location>
</feature>
<dbReference type="Proteomes" id="UP000466345">
    <property type="component" value="Unassembled WGS sequence"/>
</dbReference>
<name>A0A7K0CLN2_9ACTN</name>
<keyword evidence="9 11" id="KW-0472">Membrane</keyword>
<evidence type="ECO:0000256" key="1">
    <source>
        <dbReference type="ARBA" id="ARBA00004141"/>
    </source>
</evidence>
<dbReference type="AlphaFoldDB" id="A0A7K0CLN2"/>
<evidence type="ECO:0000256" key="8">
    <source>
        <dbReference type="ARBA" id="ARBA00023065"/>
    </source>
</evidence>
<feature type="transmembrane region" description="Helical" evidence="11">
    <location>
        <begin position="7"/>
        <end position="30"/>
    </location>
</feature>
<dbReference type="SUPFAM" id="SSF81324">
    <property type="entry name" value="Voltage-gated potassium channels"/>
    <property type="match status" value="1"/>
</dbReference>
<keyword evidence="7 11" id="KW-1133">Transmembrane helix</keyword>
<evidence type="ECO:0000313" key="13">
    <source>
        <dbReference type="EMBL" id="MQY14399.1"/>
    </source>
</evidence>
<gene>
    <name evidence="13" type="ORF">SRB5_45650</name>
</gene>
<feature type="transmembrane region" description="Helical" evidence="11">
    <location>
        <begin position="69"/>
        <end position="91"/>
    </location>
</feature>
<keyword evidence="4 11" id="KW-0812">Transmembrane</keyword>
<evidence type="ECO:0000256" key="6">
    <source>
        <dbReference type="ARBA" id="ARBA00022958"/>
    </source>
</evidence>
<evidence type="ECO:0000256" key="11">
    <source>
        <dbReference type="SAM" id="Phobius"/>
    </source>
</evidence>
<sequence>MSTRRGWAVAWAATAAVVTGLYFALPVGWFGPSHPAVSWSVFGVVLAVIAALLLHQIRGVMLDRPGSRPVLVIPLLMAATVLTFASAYQALSRAPGEFAGSLDTRVDAVYFTVVTLATVGYGDIVPTGQGARIATMLQIVYTFVFLTAGATALTQRLRRLAGARRPARPEGAEGRG</sequence>
<dbReference type="PANTHER" id="PTHR10027:SF10">
    <property type="entry name" value="SLOWPOKE 2, ISOFORM D"/>
    <property type="match status" value="1"/>
</dbReference>
<keyword evidence="2" id="KW-0813">Transport</keyword>
<keyword evidence="8" id="KW-0406">Ion transport</keyword>
<dbReference type="GO" id="GO:0005267">
    <property type="term" value="F:potassium channel activity"/>
    <property type="evidence" value="ECO:0007669"/>
    <property type="project" value="UniProtKB-KW"/>
</dbReference>
<evidence type="ECO:0000256" key="5">
    <source>
        <dbReference type="ARBA" id="ARBA00022826"/>
    </source>
</evidence>
<evidence type="ECO:0000256" key="9">
    <source>
        <dbReference type="ARBA" id="ARBA00023136"/>
    </source>
</evidence>
<dbReference type="EMBL" id="WEGJ01000020">
    <property type="protein sequence ID" value="MQY14399.1"/>
    <property type="molecule type" value="Genomic_DNA"/>
</dbReference>
<comment type="subcellular location">
    <subcellularLocation>
        <location evidence="1">Membrane</location>
        <topology evidence="1">Multi-pass membrane protein</topology>
    </subcellularLocation>
</comment>
<keyword evidence="14" id="KW-1185">Reference proteome</keyword>
<evidence type="ECO:0000256" key="10">
    <source>
        <dbReference type="ARBA" id="ARBA00023303"/>
    </source>
</evidence>
<dbReference type="RefSeq" id="WP_323378315.1">
    <property type="nucleotide sequence ID" value="NZ_WEGJ01000020.1"/>
</dbReference>
<protein>
    <recommendedName>
        <fullName evidence="12">Potassium channel domain-containing protein</fullName>
    </recommendedName>
</protein>
<dbReference type="GO" id="GO:0016020">
    <property type="term" value="C:membrane"/>
    <property type="evidence" value="ECO:0007669"/>
    <property type="project" value="UniProtKB-SubCell"/>
</dbReference>
<keyword evidence="3" id="KW-0633">Potassium transport</keyword>
<evidence type="ECO:0000313" key="14">
    <source>
        <dbReference type="Proteomes" id="UP000466345"/>
    </source>
</evidence>
<feature type="domain" description="Potassium channel" evidence="12">
    <location>
        <begin position="77"/>
        <end position="158"/>
    </location>
</feature>
<reference evidence="13 14" key="1">
    <citation type="submission" date="2019-10" db="EMBL/GenBank/DDBJ databases">
        <title>Streptomyces smaragdinus sp. nov. and Streptomyces fabii sp. nov., isolated from the gut of fungus growing-termite Macrotermes natalensis.</title>
        <authorList>
            <person name="Schwitalla J."/>
            <person name="Benndorf R."/>
            <person name="Martin K."/>
            <person name="De Beer W."/>
            <person name="Kaster A.-K."/>
            <person name="Vollmers J."/>
            <person name="Poulsen M."/>
            <person name="Beemelmanns C."/>
        </authorList>
    </citation>
    <scope>NUCLEOTIDE SEQUENCE [LARGE SCALE GENOMIC DNA]</scope>
    <source>
        <strain evidence="13 14">RB5</strain>
    </source>
</reference>
<keyword evidence="6" id="KW-0630">Potassium</keyword>
<keyword evidence="5" id="KW-0631">Potassium channel</keyword>
<proteinExistence type="predicted"/>
<evidence type="ECO:0000256" key="3">
    <source>
        <dbReference type="ARBA" id="ARBA00022538"/>
    </source>
</evidence>
<dbReference type="PANTHER" id="PTHR10027">
    <property type="entry name" value="CALCIUM-ACTIVATED POTASSIUM CHANNEL ALPHA CHAIN"/>
    <property type="match status" value="1"/>
</dbReference>
<organism evidence="13 14">
    <name type="scientific">Streptomyces smaragdinus</name>
    <dbReference type="NCBI Taxonomy" id="2585196"/>
    <lineage>
        <taxon>Bacteria</taxon>
        <taxon>Bacillati</taxon>
        <taxon>Actinomycetota</taxon>
        <taxon>Actinomycetes</taxon>
        <taxon>Kitasatosporales</taxon>
        <taxon>Streptomycetaceae</taxon>
        <taxon>Streptomyces</taxon>
    </lineage>
</organism>
<dbReference type="InterPro" id="IPR013099">
    <property type="entry name" value="K_chnl_dom"/>
</dbReference>
<evidence type="ECO:0000256" key="4">
    <source>
        <dbReference type="ARBA" id="ARBA00022692"/>
    </source>
</evidence>
<keyword evidence="10" id="KW-0407">Ion channel</keyword>
<dbReference type="Pfam" id="PF07885">
    <property type="entry name" value="Ion_trans_2"/>
    <property type="match status" value="1"/>
</dbReference>
<evidence type="ECO:0000256" key="7">
    <source>
        <dbReference type="ARBA" id="ARBA00022989"/>
    </source>
</evidence>
<comment type="caution">
    <text evidence="13">The sequence shown here is derived from an EMBL/GenBank/DDBJ whole genome shotgun (WGS) entry which is preliminary data.</text>
</comment>
<dbReference type="InterPro" id="IPR047871">
    <property type="entry name" value="K_chnl_Slo-like"/>
</dbReference>
<accession>A0A7K0CLN2</accession>
<dbReference type="Gene3D" id="1.10.287.70">
    <property type="match status" value="1"/>
</dbReference>
<evidence type="ECO:0000259" key="12">
    <source>
        <dbReference type="Pfam" id="PF07885"/>
    </source>
</evidence>